<comment type="caution">
    <text evidence="3">The sequence shown here is derived from an EMBL/GenBank/DDBJ whole genome shotgun (WGS) entry which is preliminary data.</text>
</comment>
<dbReference type="PANTHER" id="PTHR47992">
    <property type="entry name" value="PROTEIN PHOSPHATASE"/>
    <property type="match status" value="1"/>
</dbReference>
<dbReference type="EMBL" id="BKCP01000447">
    <property type="protein sequence ID" value="GER25646.1"/>
    <property type="molecule type" value="Genomic_DNA"/>
</dbReference>
<evidence type="ECO:0000256" key="1">
    <source>
        <dbReference type="SAM" id="Coils"/>
    </source>
</evidence>
<organism evidence="3 4">
    <name type="scientific">Striga asiatica</name>
    <name type="common">Asiatic witchweed</name>
    <name type="synonym">Buchnera asiatica</name>
    <dbReference type="NCBI Taxonomy" id="4170"/>
    <lineage>
        <taxon>Eukaryota</taxon>
        <taxon>Viridiplantae</taxon>
        <taxon>Streptophyta</taxon>
        <taxon>Embryophyta</taxon>
        <taxon>Tracheophyta</taxon>
        <taxon>Spermatophyta</taxon>
        <taxon>Magnoliopsida</taxon>
        <taxon>eudicotyledons</taxon>
        <taxon>Gunneridae</taxon>
        <taxon>Pentapetalae</taxon>
        <taxon>asterids</taxon>
        <taxon>lamiids</taxon>
        <taxon>Lamiales</taxon>
        <taxon>Orobanchaceae</taxon>
        <taxon>Buchnereae</taxon>
        <taxon>Striga</taxon>
    </lineage>
</organism>
<evidence type="ECO:0000313" key="4">
    <source>
        <dbReference type="Proteomes" id="UP000325081"/>
    </source>
</evidence>
<dbReference type="InterPro" id="IPR001932">
    <property type="entry name" value="PPM-type_phosphatase-like_dom"/>
</dbReference>
<dbReference type="Pfam" id="PF00481">
    <property type="entry name" value="PP2C"/>
    <property type="match status" value="1"/>
</dbReference>
<dbReference type="CDD" id="cd00143">
    <property type="entry name" value="PP2Cc"/>
    <property type="match status" value="1"/>
</dbReference>
<feature type="coiled-coil region" evidence="1">
    <location>
        <begin position="671"/>
        <end position="698"/>
    </location>
</feature>
<feature type="domain" description="PPM-type phosphatase" evidence="2">
    <location>
        <begin position="56"/>
        <end position="350"/>
    </location>
</feature>
<sequence>MVQFFALFNTLSSRQGKSNKPSCVVSKTAHDLAKEAKKKQLLLTSCGVIRAQKSENYTVAYSKGGKKGINQDRFIVWEEFGFQKDMVFCGVFDGHGPWGHLVSKYVRQLMPSLLLSSWQETAAINAHNPYHCQNDHTQFDLWKQSYYKTCAAVDRELEHHPRLDSFYSGTTALALVRQGNLMMVANVGDSRAVLATTSDDGNLVSTKLTTDLKPNLPCEHKRIAQSRGRIYSCPDEPGVQRVWMPSSGQSVKGPGLAVSRAFGDYFIKGFGLISEPEITLRYITSRDQFVILATDGVWDVITNEEAVEIVYSTPERSESAKRLVERAVSAWKQKGKANVMDDISVICQDMNKRRNVNMFKKETRHRYCRSAVQINKKNSSMEFLLRDCVVRVFPTRNRAPGPVARVTPESADPFGTTNHLWHDENATWTHMLMSKRCLLTHKPLKDLLVGTPIMYSSNMHKLQRVKMEEVAGYEVQRVFIDAGSSLDVLFYDCFKKIEFEVDLKKVNTTLYGFNGGEVIPWAKCSSNTSKEVDKSKPENERGYMHPNEKMVEVKPIEGICFLKDPGFRTLVGLRDPFVMMNELTGIEATIIEHRLNIDPKVDQMRKWCQVKVDPMRKWCRWYASADDDTGVQRESQGFIFRLFSLCYQTNDAQLSTMVAEIGNYGSLVDGVQERERKRKQAEVEVRRELEDRERRERERDDGEKHEMGCDRDWELNFCREGDPAERRTGDRERDTFCSCKCLETPGDIVVYNIDWIVENPLL</sequence>
<dbReference type="AlphaFoldDB" id="A0A5A7NYQ7"/>
<dbReference type="SUPFAM" id="SSF81606">
    <property type="entry name" value="PP2C-like"/>
    <property type="match status" value="1"/>
</dbReference>
<proteinExistence type="predicted"/>
<dbReference type="PROSITE" id="PS51746">
    <property type="entry name" value="PPM_2"/>
    <property type="match status" value="1"/>
</dbReference>
<protein>
    <submittedName>
        <fullName evidence="3">Protein phosphatase 2C family protein</fullName>
    </submittedName>
</protein>
<gene>
    <name evidence="3" type="ORF">STAS_01234</name>
</gene>
<name>A0A5A7NYQ7_STRAF</name>
<keyword evidence="1" id="KW-0175">Coiled coil</keyword>
<accession>A0A5A7NYQ7</accession>
<dbReference type="InterPro" id="IPR015655">
    <property type="entry name" value="PP2C"/>
</dbReference>
<dbReference type="SMART" id="SM00332">
    <property type="entry name" value="PP2Cc"/>
    <property type="match status" value="1"/>
</dbReference>
<reference evidence="4" key="1">
    <citation type="journal article" date="2019" name="Curr. Biol.">
        <title>Genome Sequence of Striga asiatica Provides Insight into the Evolution of Plant Parasitism.</title>
        <authorList>
            <person name="Yoshida S."/>
            <person name="Kim S."/>
            <person name="Wafula E.K."/>
            <person name="Tanskanen J."/>
            <person name="Kim Y.M."/>
            <person name="Honaas L."/>
            <person name="Yang Z."/>
            <person name="Spallek T."/>
            <person name="Conn C.E."/>
            <person name="Ichihashi Y."/>
            <person name="Cheong K."/>
            <person name="Cui S."/>
            <person name="Der J.P."/>
            <person name="Gundlach H."/>
            <person name="Jiao Y."/>
            <person name="Hori C."/>
            <person name="Ishida J.K."/>
            <person name="Kasahara H."/>
            <person name="Kiba T."/>
            <person name="Kim M.S."/>
            <person name="Koo N."/>
            <person name="Laohavisit A."/>
            <person name="Lee Y.H."/>
            <person name="Lumba S."/>
            <person name="McCourt P."/>
            <person name="Mortimer J.C."/>
            <person name="Mutuku J.M."/>
            <person name="Nomura T."/>
            <person name="Sasaki-Sekimoto Y."/>
            <person name="Seto Y."/>
            <person name="Wang Y."/>
            <person name="Wakatake T."/>
            <person name="Sakakibara H."/>
            <person name="Demura T."/>
            <person name="Yamaguchi S."/>
            <person name="Yoneyama K."/>
            <person name="Manabe R.I."/>
            <person name="Nelson D.C."/>
            <person name="Schulman A.H."/>
            <person name="Timko M.P."/>
            <person name="dePamphilis C.W."/>
            <person name="Choi D."/>
            <person name="Shirasu K."/>
        </authorList>
    </citation>
    <scope>NUCLEOTIDE SEQUENCE [LARGE SCALE GENOMIC DNA]</scope>
    <source>
        <strain evidence="4">cv. UVA1</strain>
    </source>
</reference>
<keyword evidence="4" id="KW-1185">Reference proteome</keyword>
<evidence type="ECO:0000313" key="3">
    <source>
        <dbReference type="EMBL" id="GER25646.1"/>
    </source>
</evidence>
<dbReference type="InterPro" id="IPR036457">
    <property type="entry name" value="PPM-type-like_dom_sf"/>
</dbReference>
<dbReference type="OrthoDB" id="10264738at2759"/>
<dbReference type="GO" id="GO:0004722">
    <property type="term" value="F:protein serine/threonine phosphatase activity"/>
    <property type="evidence" value="ECO:0007669"/>
    <property type="project" value="InterPro"/>
</dbReference>
<dbReference type="Gene3D" id="3.60.40.10">
    <property type="entry name" value="PPM-type phosphatase domain"/>
    <property type="match status" value="1"/>
</dbReference>
<dbReference type="Proteomes" id="UP000325081">
    <property type="component" value="Unassembled WGS sequence"/>
</dbReference>
<evidence type="ECO:0000259" key="2">
    <source>
        <dbReference type="PROSITE" id="PS51746"/>
    </source>
</evidence>